<dbReference type="KEGG" id="fsy:FsymDg_2631"/>
<evidence type="ECO:0000313" key="2">
    <source>
        <dbReference type="Proteomes" id="UP000001549"/>
    </source>
</evidence>
<name>F8B3X5_9ACTN</name>
<dbReference type="PANTHER" id="PTHR38436">
    <property type="entry name" value="POLYKETIDE CYCLASE SNOAL-LIKE DOMAIN"/>
    <property type="match status" value="1"/>
</dbReference>
<dbReference type="EMBL" id="CP002801">
    <property type="protein sequence ID" value="AEH09987.1"/>
    <property type="molecule type" value="Genomic_DNA"/>
</dbReference>
<reference evidence="1 2" key="1">
    <citation type="submission" date="2011-05" db="EMBL/GenBank/DDBJ databases">
        <title>Complete sequence of chromosome of Frankia symbiont of Datisca glomerata.</title>
        <authorList>
            <consortium name="US DOE Joint Genome Institute"/>
            <person name="Lucas S."/>
            <person name="Han J."/>
            <person name="Lapidus A."/>
            <person name="Cheng J.-F."/>
            <person name="Goodwin L."/>
            <person name="Pitluck S."/>
            <person name="Peters L."/>
            <person name="Mikhailova N."/>
            <person name="Chertkov O."/>
            <person name="Teshima H."/>
            <person name="Han C."/>
            <person name="Tapia R."/>
            <person name="Land M."/>
            <person name="Hauser L."/>
            <person name="Kyrpides N."/>
            <person name="Ivanova N."/>
            <person name="Pagani I."/>
            <person name="Berry A."/>
            <person name="Pawlowski K."/>
            <person name="Persson T."/>
            <person name="Vanden Heuvel B."/>
            <person name="Benson D."/>
            <person name="Woyke T."/>
        </authorList>
    </citation>
    <scope>NUCLEOTIDE SEQUENCE [LARGE SCALE GENOMIC DNA]</scope>
    <source>
        <strain evidence="2">4085684</strain>
    </source>
</reference>
<dbReference type="Proteomes" id="UP000001549">
    <property type="component" value="Chromosome"/>
</dbReference>
<dbReference type="AlphaFoldDB" id="F8B3X5"/>
<dbReference type="RefSeq" id="WP_013873905.1">
    <property type="nucleotide sequence ID" value="NC_015656.1"/>
</dbReference>
<dbReference type="InterPro" id="IPR009959">
    <property type="entry name" value="Cyclase_SnoaL-like"/>
</dbReference>
<dbReference type="SUPFAM" id="SSF54427">
    <property type="entry name" value="NTF2-like"/>
    <property type="match status" value="1"/>
</dbReference>
<dbReference type="eggNOG" id="COG5485">
    <property type="taxonomic scope" value="Bacteria"/>
</dbReference>
<protein>
    <recommendedName>
        <fullName evidence="3">Ester cyclase</fullName>
    </recommendedName>
</protein>
<organism evidence="1 2">
    <name type="scientific">Candidatus Protofrankia datiscae</name>
    <dbReference type="NCBI Taxonomy" id="2716812"/>
    <lineage>
        <taxon>Bacteria</taxon>
        <taxon>Bacillati</taxon>
        <taxon>Actinomycetota</taxon>
        <taxon>Actinomycetes</taxon>
        <taxon>Frankiales</taxon>
        <taxon>Frankiaceae</taxon>
        <taxon>Protofrankia</taxon>
    </lineage>
</organism>
<sequence>MTTTDQHAGTATAVAADSPDRLQANKTIARRLYEEIVNEGRLELLDDFLAEDASRSTGSGTFGRDSFASHVTDLRHNVTDLKTTVTDIVAEGDWVVVFWRIQGVHSGEVWGVPGTGNAIDGTSISLITFHDGKVVDYVVTPDRLTILQQLGAIPA</sequence>
<evidence type="ECO:0000313" key="1">
    <source>
        <dbReference type="EMBL" id="AEH09987.1"/>
    </source>
</evidence>
<dbReference type="Pfam" id="PF07366">
    <property type="entry name" value="SnoaL"/>
    <property type="match status" value="1"/>
</dbReference>
<dbReference type="Gene3D" id="3.10.450.50">
    <property type="match status" value="1"/>
</dbReference>
<keyword evidence="2" id="KW-1185">Reference proteome</keyword>
<accession>F8B3X5</accession>
<proteinExistence type="predicted"/>
<gene>
    <name evidence="1" type="ordered locus">FsymDg_2631</name>
</gene>
<evidence type="ECO:0008006" key="3">
    <source>
        <dbReference type="Google" id="ProtNLM"/>
    </source>
</evidence>
<dbReference type="STRING" id="656024.FsymDg_2631"/>
<dbReference type="PANTHER" id="PTHR38436:SF1">
    <property type="entry name" value="ESTER CYCLASE"/>
    <property type="match status" value="1"/>
</dbReference>
<dbReference type="HOGENOM" id="CLU_100997_5_2_11"/>
<dbReference type="InterPro" id="IPR032710">
    <property type="entry name" value="NTF2-like_dom_sf"/>
</dbReference>
<dbReference type="GO" id="GO:0030638">
    <property type="term" value="P:polyketide metabolic process"/>
    <property type="evidence" value="ECO:0007669"/>
    <property type="project" value="InterPro"/>
</dbReference>